<dbReference type="GO" id="GO:0008270">
    <property type="term" value="F:zinc ion binding"/>
    <property type="evidence" value="ECO:0007669"/>
    <property type="project" value="InterPro"/>
</dbReference>
<dbReference type="PROSITE" id="PS50048">
    <property type="entry name" value="ZN2_CY6_FUNGAL_2"/>
    <property type="match status" value="1"/>
</dbReference>
<reference evidence="4 5" key="1">
    <citation type="journal article" date="2016" name="PLoS Pathog.">
        <title>Biosynthesis of antibiotic leucinostatins in bio-control fungus Purpureocillium lilacinum and their inhibition on phytophthora revealed by genome mining.</title>
        <authorList>
            <person name="Wang G."/>
            <person name="Liu Z."/>
            <person name="Lin R."/>
            <person name="Li E."/>
            <person name="Mao Z."/>
            <person name="Ling J."/>
            <person name="Yang Y."/>
            <person name="Yin W.B."/>
            <person name="Xie B."/>
        </authorList>
    </citation>
    <scope>NUCLEOTIDE SEQUENCE [LARGE SCALE GENOMIC DNA]</scope>
    <source>
        <strain evidence="4">170</strain>
    </source>
</reference>
<feature type="region of interest" description="Disordered" evidence="2">
    <location>
        <begin position="57"/>
        <end position="81"/>
    </location>
</feature>
<dbReference type="Proteomes" id="UP000078397">
    <property type="component" value="Unassembled WGS sequence"/>
</dbReference>
<dbReference type="GeneID" id="28846330"/>
<organism evidence="4 5">
    <name type="scientific">Pochonia chlamydosporia 170</name>
    <dbReference type="NCBI Taxonomy" id="1380566"/>
    <lineage>
        <taxon>Eukaryota</taxon>
        <taxon>Fungi</taxon>
        <taxon>Dikarya</taxon>
        <taxon>Ascomycota</taxon>
        <taxon>Pezizomycotina</taxon>
        <taxon>Sordariomycetes</taxon>
        <taxon>Hypocreomycetidae</taxon>
        <taxon>Hypocreales</taxon>
        <taxon>Clavicipitaceae</taxon>
        <taxon>Pochonia</taxon>
    </lineage>
</organism>
<dbReference type="InterPro" id="IPR001138">
    <property type="entry name" value="Zn2Cys6_DnaBD"/>
</dbReference>
<dbReference type="SUPFAM" id="SSF57701">
    <property type="entry name" value="Zn2/Cys6 DNA-binding domain"/>
    <property type="match status" value="1"/>
</dbReference>
<gene>
    <name evidence="4" type="ORF">VFPPC_02733</name>
</gene>
<evidence type="ECO:0000256" key="2">
    <source>
        <dbReference type="SAM" id="MobiDB-lite"/>
    </source>
</evidence>
<dbReference type="InterPro" id="IPR053178">
    <property type="entry name" value="Osmoadaptation_assoc"/>
</dbReference>
<dbReference type="InterPro" id="IPR036864">
    <property type="entry name" value="Zn2-C6_fun-type_DNA-bd_sf"/>
</dbReference>
<evidence type="ECO:0000259" key="3">
    <source>
        <dbReference type="PROSITE" id="PS50048"/>
    </source>
</evidence>
<dbReference type="Gene3D" id="4.10.240.10">
    <property type="entry name" value="Zn(2)-C6 fungal-type DNA-binding domain"/>
    <property type="match status" value="1"/>
</dbReference>
<protein>
    <submittedName>
        <fullName evidence="4">C6 zinc finger domain-containing protein</fullName>
    </submittedName>
</protein>
<evidence type="ECO:0000256" key="1">
    <source>
        <dbReference type="ARBA" id="ARBA00023242"/>
    </source>
</evidence>
<dbReference type="Pfam" id="PF00172">
    <property type="entry name" value="Zn_clus"/>
    <property type="match status" value="1"/>
</dbReference>
<sequence length="491" mass="54935">MVGVPGKYKGCETCRRRRVKCSNERPSCKNCSNSGRQCEGYERERVFITGTLASKGRVASHPKKATSGTAAVKKPKSKTEDRKTVNIEQSQNQVSAWDDFVQLSVNGADNLVLLTALQTNLPSVTKQETDGQNEEFMLNLPPYVPANLHYADFDAETSSTCLARLGSSDDGSSSSDGYCVYLYDQNSPAPPADSELWHDTAEQRSTVKSRSPRHYSSFPNHQFFVRVYRPLAASLALLHRRESHLSSPDWLSIPWESQPKSQLDQLLDLALGLPAIFEKVDRLLISPASTSRRIELQDSLSNCLVVDGQFSRWLAGTSMGSAHSRPALWVDNAENMIWEVPFERPFAFRDSQTGLVMIYYWMCQILLHRCIESVHVAIFQPVMDTYPDMWMGLPSMLQIDIGLYQDAHELAANICRGLDAVLSATVQPDMLVAPMTVVGDYYRDIYALSQDGMLEIMWLESFKGRLVAKGQHISNVVQGQRWTEVGNFGGC</sequence>
<evidence type="ECO:0000313" key="4">
    <source>
        <dbReference type="EMBL" id="OAQ70231.1"/>
    </source>
</evidence>
<evidence type="ECO:0000313" key="5">
    <source>
        <dbReference type="Proteomes" id="UP000078397"/>
    </source>
</evidence>
<dbReference type="RefSeq" id="XP_018146768.1">
    <property type="nucleotide sequence ID" value="XM_018282336.1"/>
</dbReference>
<dbReference type="STRING" id="1380566.A0A179FYN3"/>
<dbReference type="AlphaFoldDB" id="A0A179FYN3"/>
<dbReference type="PROSITE" id="PS00463">
    <property type="entry name" value="ZN2_CY6_FUNGAL_1"/>
    <property type="match status" value="1"/>
</dbReference>
<feature type="domain" description="Zn(2)-C6 fungal-type" evidence="3">
    <location>
        <begin position="10"/>
        <end position="38"/>
    </location>
</feature>
<comment type="caution">
    <text evidence="4">The sequence shown here is derived from an EMBL/GenBank/DDBJ whole genome shotgun (WGS) entry which is preliminary data.</text>
</comment>
<keyword evidence="1" id="KW-0539">Nucleus</keyword>
<dbReference type="SMART" id="SM00066">
    <property type="entry name" value="GAL4"/>
    <property type="match status" value="1"/>
</dbReference>
<proteinExistence type="predicted"/>
<keyword evidence="5" id="KW-1185">Reference proteome</keyword>
<dbReference type="KEGG" id="pchm:VFPPC_02733"/>
<dbReference type="GO" id="GO:0000981">
    <property type="term" value="F:DNA-binding transcription factor activity, RNA polymerase II-specific"/>
    <property type="evidence" value="ECO:0007669"/>
    <property type="project" value="InterPro"/>
</dbReference>
<accession>A0A179FYN3</accession>
<dbReference type="OrthoDB" id="3145928at2759"/>
<dbReference type="PANTHER" id="PTHR38111">
    <property type="entry name" value="ZN(2)-C6 FUNGAL-TYPE DOMAIN-CONTAINING PROTEIN-RELATED"/>
    <property type="match status" value="1"/>
</dbReference>
<dbReference type="CDD" id="cd00067">
    <property type="entry name" value="GAL4"/>
    <property type="match status" value="1"/>
</dbReference>
<dbReference type="EMBL" id="LSBJ02000002">
    <property type="protein sequence ID" value="OAQ70231.1"/>
    <property type="molecule type" value="Genomic_DNA"/>
</dbReference>
<name>A0A179FYN3_METCM</name>